<dbReference type="PANTHER" id="PTHR30041:SF8">
    <property type="entry name" value="PROTEIN YFFB"/>
    <property type="match status" value="1"/>
</dbReference>
<dbReference type="EMBL" id="JAPWHE010000009">
    <property type="protein sequence ID" value="MCZ4330692.1"/>
    <property type="molecule type" value="Genomic_DNA"/>
</dbReference>
<dbReference type="NCBIfam" id="NF008107">
    <property type="entry name" value="PRK10853.1"/>
    <property type="match status" value="1"/>
</dbReference>
<dbReference type="RefSeq" id="WP_269359497.1">
    <property type="nucleotide sequence ID" value="NZ_JAPWHE010000009.1"/>
</dbReference>
<name>A0ABT4M5T8_9BURK</name>
<organism evidence="3 4">
    <name type="scientific">Castellaniella denitrificans</name>
    <dbReference type="NCBI Taxonomy" id="56119"/>
    <lineage>
        <taxon>Bacteria</taxon>
        <taxon>Pseudomonadati</taxon>
        <taxon>Pseudomonadota</taxon>
        <taxon>Betaproteobacteria</taxon>
        <taxon>Burkholderiales</taxon>
        <taxon>Alcaligenaceae</taxon>
        <taxon>Castellaniella</taxon>
    </lineage>
</organism>
<evidence type="ECO:0000313" key="4">
    <source>
        <dbReference type="Proteomes" id="UP001068379"/>
    </source>
</evidence>
<gene>
    <name evidence="3" type="ORF">O4H32_12110</name>
</gene>
<dbReference type="Pfam" id="PF03960">
    <property type="entry name" value="ArsC"/>
    <property type="match status" value="1"/>
</dbReference>
<sequence>MNSLRVYGIPNCDTVRKARAWLDARQRPYLFHDFKKAGVPEARLAQWIAQTGWEPLVNRQGATWRKLPPEAQARIRDAASATRLMLEQASIIKRPVVEWPDGSVTVGFNETVWAEKLP</sequence>
<evidence type="ECO:0000313" key="3">
    <source>
        <dbReference type="EMBL" id="MCZ4330692.1"/>
    </source>
</evidence>
<dbReference type="CDD" id="cd03035">
    <property type="entry name" value="ArsC_Yffb"/>
    <property type="match status" value="1"/>
</dbReference>
<comment type="similarity">
    <text evidence="1 2">Belongs to the ArsC family.</text>
</comment>
<dbReference type="SUPFAM" id="SSF52833">
    <property type="entry name" value="Thioredoxin-like"/>
    <property type="match status" value="1"/>
</dbReference>
<dbReference type="NCBIfam" id="TIGR01617">
    <property type="entry name" value="arsC_related"/>
    <property type="match status" value="1"/>
</dbReference>
<dbReference type="Proteomes" id="UP001068379">
    <property type="component" value="Unassembled WGS sequence"/>
</dbReference>
<proteinExistence type="inferred from homology"/>
<dbReference type="Gene3D" id="3.40.30.10">
    <property type="entry name" value="Glutaredoxin"/>
    <property type="match status" value="1"/>
</dbReference>
<protein>
    <submittedName>
        <fullName evidence="3">ArsC family reductase</fullName>
    </submittedName>
</protein>
<evidence type="ECO:0000256" key="1">
    <source>
        <dbReference type="ARBA" id="ARBA00007198"/>
    </source>
</evidence>
<dbReference type="InterPro" id="IPR006504">
    <property type="entry name" value="Tscrpt_reg_Spx/MgsR"/>
</dbReference>
<reference evidence="3" key="1">
    <citation type="submission" date="2022-12" db="EMBL/GenBank/DDBJ databases">
        <title>Bacterial isolates from different developmental stages of Nematostella vectensis.</title>
        <authorList>
            <person name="Fraune S."/>
        </authorList>
    </citation>
    <scope>NUCLEOTIDE SEQUENCE</scope>
    <source>
        <strain evidence="3">G21619-S1</strain>
    </source>
</reference>
<dbReference type="PANTHER" id="PTHR30041">
    <property type="entry name" value="ARSENATE REDUCTASE"/>
    <property type="match status" value="1"/>
</dbReference>
<evidence type="ECO:0000256" key="2">
    <source>
        <dbReference type="PROSITE-ProRule" id="PRU01282"/>
    </source>
</evidence>
<dbReference type="InterPro" id="IPR036249">
    <property type="entry name" value="Thioredoxin-like_sf"/>
</dbReference>
<accession>A0ABT4M5T8</accession>
<dbReference type="PROSITE" id="PS51353">
    <property type="entry name" value="ARSC"/>
    <property type="match status" value="1"/>
</dbReference>
<dbReference type="InterPro" id="IPR006660">
    <property type="entry name" value="Arsenate_reductase-like"/>
</dbReference>
<comment type="caution">
    <text evidence="3">The sequence shown here is derived from an EMBL/GenBank/DDBJ whole genome shotgun (WGS) entry which is preliminary data.</text>
</comment>
<keyword evidence="4" id="KW-1185">Reference proteome</keyword>